<dbReference type="EMBL" id="JAVREK010000002">
    <property type="protein sequence ID" value="MDT0300943.1"/>
    <property type="molecule type" value="Genomic_DNA"/>
</dbReference>
<sequence>MTADTEHALCPRLLEALAGVSVAPDRAQADVSGRLVEAERPSELRGALSTALYNTLHSSGPSGEDERPYTLRDPELDRMFADALPHRTTLDEVVLADSAGVPSPAPGQVLVLRGGVRVWADTSDLVEGADGPPGTRAVLRVPAGRPAVSPGFFLASGSTPVEGQPRLRLYAHFRDPASAYPAWESVLEAMEARGTGYLAKVLSSHALYPRRDALVVYLTEGFDEVPALLAERLTGLPGLRPDTSVFARELAPGLALAWEPDDSRPRMRGLSFGQHRASVTARALIREATEDVALDRALVEEYTAAGIDPTAPFRNLDSP</sequence>
<evidence type="ECO:0000313" key="2">
    <source>
        <dbReference type="Proteomes" id="UP001183226"/>
    </source>
</evidence>
<accession>A0ABU2KP48</accession>
<organism evidence="1 2">
    <name type="scientific">Streptomonospora wellingtoniae</name>
    <dbReference type="NCBI Taxonomy" id="3075544"/>
    <lineage>
        <taxon>Bacteria</taxon>
        <taxon>Bacillati</taxon>
        <taxon>Actinomycetota</taxon>
        <taxon>Actinomycetes</taxon>
        <taxon>Streptosporangiales</taxon>
        <taxon>Nocardiopsidaceae</taxon>
        <taxon>Streptomonospora</taxon>
    </lineage>
</organism>
<protein>
    <submittedName>
        <fullName evidence="1">T3SS effector HopA1 family protein</fullName>
    </submittedName>
</protein>
<dbReference type="InterPro" id="IPR040871">
    <property type="entry name" value="HopA1"/>
</dbReference>
<reference evidence="2" key="1">
    <citation type="submission" date="2023-07" db="EMBL/GenBank/DDBJ databases">
        <title>30 novel species of actinomycetes from the DSMZ collection.</title>
        <authorList>
            <person name="Nouioui I."/>
        </authorList>
    </citation>
    <scope>NUCLEOTIDE SEQUENCE [LARGE SCALE GENOMIC DNA]</scope>
    <source>
        <strain evidence="2">DSM 45055</strain>
    </source>
</reference>
<dbReference type="RefSeq" id="WP_311543378.1">
    <property type="nucleotide sequence ID" value="NZ_JAVREK010000002.1"/>
</dbReference>
<dbReference type="Proteomes" id="UP001183226">
    <property type="component" value="Unassembled WGS sequence"/>
</dbReference>
<comment type="caution">
    <text evidence="1">The sequence shown here is derived from an EMBL/GenBank/DDBJ whole genome shotgun (WGS) entry which is preliminary data.</text>
</comment>
<gene>
    <name evidence="1" type="ORF">RM446_02315</name>
</gene>
<proteinExistence type="predicted"/>
<name>A0ABU2KP48_9ACTN</name>
<dbReference type="Pfam" id="PF17914">
    <property type="entry name" value="HopA1"/>
    <property type="match status" value="1"/>
</dbReference>
<evidence type="ECO:0000313" key="1">
    <source>
        <dbReference type="EMBL" id="MDT0300943.1"/>
    </source>
</evidence>
<keyword evidence="2" id="KW-1185">Reference proteome</keyword>